<organism evidence="2 3">
    <name type="scientific">Lwoffella lincolnii</name>
    <dbReference type="NCBI Taxonomy" id="90241"/>
    <lineage>
        <taxon>Bacteria</taxon>
        <taxon>Pseudomonadati</taxon>
        <taxon>Pseudomonadota</taxon>
        <taxon>Gammaproteobacteria</taxon>
        <taxon>Moraxellales</taxon>
        <taxon>Moraxellaceae</taxon>
        <taxon>Lwoffella</taxon>
    </lineage>
</organism>
<evidence type="ECO:0008006" key="4">
    <source>
        <dbReference type="Google" id="ProtNLM"/>
    </source>
</evidence>
<accession>A0A1T0CK95</accession>
<dbReference type="RefSeq" id="WP_078306158.1">
    <property type="nucleotide sequence ID" value="NZ_CP147511.1"/>
</dbReference>
<evidence type="ECO:0000313" key="2">
    <source>
        <dbReference type="EMBL" id="OOS22745.1"/>
    </source>
</evidence>
<feature type="region of interest" description="Disordered" evidence="1">
    <location>
        <begin position="51"/>
        <end position="93"/>
    </location>
</feature>
<dbReference type="OrthoDB" id="9964818at2"/>
<evidence type="ECO:0000256" key="1">
    <source>
        <dbReference type="SAM" id="MobiDB-lite"/>
    </source>
</evidence>
<dbReference type="AlphaFoldDB" id="A0A1T0CK95"/>
<dbReference type="STRING" id="90241.B0682_00535"/>
<protein>
    <recommendedName>
        <fullName evidence="4">rRNA biogenesis protein rrp5</fullName>
    </recommendedName>
</protein>
<keyword evidence="3" id="KW-1185">Reference proteome</keyword>
<sequence length="147" mass="15566">MSIETAITAIADAIKHSSQAIIGLSASIDRYCDIIEQKPNAIVTAATAQTLKEPQATDKADAPVTQADNSTDAQTADTPPNTDTAADPPVSEDKTYVYDDVKAAVLDALRAGKKAQVGDLFNELGIKNAQELEPAQYADFIAKMETL</sequence>
<reference evidence="2 3" key="1">
    <citation type="submission" date="2017-02" db="EMBL/GenBank/DDBJ databases">
        <title>Draft genome sequence of Moraxella lincolnii CCUG 9405T type strain.</title>
        <authorList>
            <person name="Salva-Serra F."/>
            <person name="Engstrom-Jakobsson H."/>
            <person name="Thorell K."/>
            <person name="Jaen-Luchoro D."/>
            <person name="Gonzales-Siles L."/>
            <person name="Karlsson R."/>
            <person name="Yazdan S."/>
            <person name="Boulund F."/>
            <person name="Johnning A."/>
            <person name="Engstrand L."/>
            <person name="Kristiansson E."/>
            <person name="Moore E."/>
        </authorList>
    </citation>
    <scope>NUCLEOTIDE SEQUENCE [LARGE SCALE GENOMIC DNA]</scope>
    <source>
        <strain evidence="2 3">CCUG 9405</strain>
    </source>
</reference>
<evidence type="ECO:0000313" key="3">
    <source>
        <dbReference type="Proteomes" id="UP000191094"/>
    </source>
</evidence>
<dbReference type="EMBL" id="MUYT01000001">
    <property type="protein sequence ID" value="OOS22745.1"/>
    <property type="molecule type" value="Genomic_DNA"/>
</dbReference>
<comment type="caution">
    <text evidence="2">The sequence shown here is derived from an EMBL/GenBank/DDBJ whole genome shotgun (WGS) entry which is preliminary data.</text>
</comment>
<proteinExistence type="predicted"/>
<feature type="compositionally biased region" description="Low complexity" evidence="1">
    <location>
        <begin position="71"/>
        <end position="89"/>
    </location>
</feature>
<gene>
    <name evidence="2" type="ORF">B0682_00535</name>
</gene>
<dbReference type="Proteomes" id="UP000191094">
    <property type="component" value="Unassembled WGS sequence"/>
</dbReference>
<name>A0A1T0CK95_9GAMM</name>